<evidence type="ECO:0000259" key="1">
    <source>
        <dbReference type="PROSITE" id="PS51186"/>
    </source>
</evidence>
<keyword evidence="3" id="KW-1185">Reference proteome</keyword>
<dbReference type="Proteomes" id="UP000076643">
    <property type="component" value="Unassembled WGS sequence"/>
</dbReference>
<evidence type="ECO:0000313" key="3">
    <source>
        <dbReference type="Proteomes" id="UP000076643"/>
    </source>
</evidence>
<comment type="caution">
    <text evidence="2">The sequence shown here is derived from an EMBL/GenBank/DDBJ whole genome shotgun (WGS) entry which is preliminary data.</text>
</comment>
<dbReference type="Pfam" id="PF00583">
    <property type="entry name" value="Acetyltransf_1"/>
    <property type="match status" value="1"/>
</dbReference>
<gene>
    <name evidence="2" type="ORF">N475_19710</name>
</gene>
<name>A0A166VUK3_9GAMM</name>
<dbReference type="PANTHER" id="PTHR47237">
    <property type="entry name" value="SLL0310 PROTEIN"/>
    <property type="match status" value="1"/>
</dbReference>
<protein>
    <recommendedName>
        <fullName evidence="1">N-acetyltransferase domain-containing protein</fullName>
    </recommendedName>
</protein>
<dbReference type="PANTHER" id="PTHR47237:SF1">
    <property type="entry name" value="SLL0310 PROTEIN"/>
    <property type="match status" value="1"/>
</dbReference>
<dbReference type="InterPro" id="IPR041496">
    <property type="entry name" value="YitH/HolE_GNAT"/>
</dbReference>
<dbReference type="Gene3D" id="3.40.630.30">
    <property type="match status" value="1"/>
</dbReference>
<dbReference type="Gene3D" id="3.40.630.90">
    <property type="match status" value="1"/>
</dbReference>
<accession>A0A166VUK3</accession>
<dbReference type="Pfam" id="PF18014">
    <property type="entry name" value="Acetyltransf_18"/>
    <property type="match status" value="1"/>
</dbReference>
<dbReference type="InterPro" id="IPR016181">
    <property type="entry name" value="Acyl_CoA_acyltransferase"/>
</dbReference>
<dbReference type="EMBL" id="AUYB01000121">
    <property type="protein sequence ID" value="KZN33799.1"/>
    <property type="molecule type" value="Genomic_DNA"/>
</dbReference>
<dbReference type="SUPFAM" id="SSF55729">
    <property type="entry name" value="Acyl-CoA N-acyltransferases (Nat)"/>
    <property type="match status" value="1"/>
</dbReference>
<dbReference type="CDD" id="cd04301">
    <property type="entry name" value="NAT_SF"/>
    <property type="match status" value="1"/>
</dbReference>
<dbReference type="PATRIC" id="fig|1365250.3.peg.3645"/>
<dbReference type="InterPro" id="IPR052729">
    <property type="entry name" value="Acyl/Acetyltrans_Enzymes"/>
</dbReference>
<evidence type="ECO:0000313" key="2">
    <source>
        <dbReference type="EMBL" id="KZN33799.1"/>
    </source>
</evidence>
<dbReference type="GO" id="GO:0016747">
    <property type="term" value="F:acyltransferase activity, transferring groups other than amino-acyl groups"/>
    <property type="evidence" value="ECO:0007669"/>
    <property type="project" value="InterPro"/>
</dbReference>
<organism evidence="2 3">
    <name type="scientific">Pseudoalteromonas luteoviolacea DSM 6061</name>
    <dbReference type="NCBI Taxonomy" id="1365250"/>
    <lineage>
        <taxon>Bacteria</taxon>
        <taxon>Pseudomonadati</taxon>
        <taxon>Pseudomonadota</taxon>
        <taxon>Gammaproteobacteria</taxon>
        <taxon>Alteromonadales</taxon>
        <taxon>Pseudoalteromonadaceae</taxon>
        <taxon>Pseudoalteromonas</taxon>
    </lineage>
</organism>
<dbReference type="PROSITE" id="PS51186">
    <property type="entry name" value="GNAT"/>
    <property type="match status" value="1"/>
</dbReference>
<reference evidence="2 3" key="1">
    <citation type="submission" date="2013-07" db="EMBL/GenBank/DDBJ databases">
        <title>Comparative Genomic and Metabolomic Analysis of Twelve Strains of Pseudoalteromonas luteoviolacea.</title>
        <authorList>
            <person name="Vynne N.G."/>
            <person name="Mansson M."/>
            <person name="Gram L."/>
        </authorList>
    </citation>
    <scope>NUCLEOTIDE SEQUENCE [LARGE SCALE GENOMIC DNA]</scope>
    <source>
        <strain evidence="2 3">DSM 6061</strain>
    </source>
</reference>
<dbReference type="InterPro" id="IPR000182">
    <property type="entry name" value="GNAT_dom"/>
</dbReference>
<proteinExistence type="predicted"/>
<dbReference type="AlphaFoldDB" id="A0A166VUK3"/>
<feature type="domain" description="N-acetyltransferase" evidence="1">
    <location>
        <begin position="1"/>
        <end position="128"/>
    </location>
</feature>
<sequence>MHRDEVELAVSWAAKEGWNPGTNDAQSYYLADPKGFLVGLVNEEPVAVISAIRYDAEFGFIGFYIVKPEYRGKGYGYALWQAAMAYLDGCNVGLDGVVDQQDNYRKSGFELAYRNIRYEGLFKASQQEDLASPSSQILTEFEAEHIQTYETPFFPANRGGFNLQWRTQSNAHALSLKTAEGIKGYGVIRACEHGYKIGPLYADDLASAKALIHALVAHIADNDVAQTVYLDVPERNQDAVSLAESLGMNVVFETARMYTKAQPNLPLERTFGVASFEIG</sequence>